<feature type="chain" id="PRO_5043124450" evidence="1">
    <location>
        <begin position="20"/>
        <end position="131"/>
    </location>
</feature>
<evidence type="ECO:0000256" key="1">
    <source>
        <dbReference type="SAM" id="SignalP"/>
    </source>
</evidence>
<accession>A0A0N4X8Y9</accession>
<proteinExistence type="predicted"/>
<dbReference type="AlphaFoldDB" id="A0A0N4X8Y9"/>
<evidence type="ECO:0000313" key="4">
    <source>
        <dbReference type="WBParaSite" id="HPLM_0002083101-mRNA-1"/>
    </source>
</evidence>
<reference evidence="4" key="1">
    <citation type="submission" date="2017-02" db="UniProtKB">
        <authorList>
            <consortium name="WormBaseParasite"/>
        </authorList>
    </citation>
    <scope>IDENTIFICATION</scope>
</reference>
<reference evidence="2 3" key="2">
    <citation type="submission" date="2018-11" db="EMBL/GenBank/DDBJ databases">
        <authorList>
            <consortium name="Pathogen Informatics"/>
        </authorList>
    </citation>
    <scope>NUCLEOTIDE SEQUENCE [LARGE SCALE GENOMIC DNA]</scope>
    <source>
        <strain evidence="2 3">MHpl1</strain>
    </source>
</reference>
<dbReference type="EMBL" id="UZAF01022618">
    <property type="protein sequence ID" value="VDO86192.1"/>
    <property type="molecule type" value="Genomic_DNA"/>
</dbReference>
<keyword evidence="1" id="KW-0732">Signal</keyword>
<evidence type="ECO:0000313" key="3">
    <source>
        <dbReference type="Proteomes" id="UP000268014"/>
    </source>
</evidence>
<organism evidence="4">
    <name type="scientific">Haemonchus placei</name>
    <name type="common">Barber's pole worm</name>
    <dbReference type="NCBI Taxonomy" id="6290"/>
    <lineage>
        <taxon>Eukaryota</taxon>
        <taxon>Metazoa</taxon>
        <taxon>Ecdysozoa</taxon>
        <taxon>Nematoda</taxon>
        <taxon>Chromadorea</taxon>
        <taxon>Rhabditida</taxon>
        <taxon>Rhabditina</taxon>
        <taxon>Rhabditomorpha</taxon>
        <taxon>Strongyloidea</taxon>
        <taxon>Trichostrongylidae</taxon>
        <taxon>Haemonchus</taxon>
    </lineage>
</organism>
<keyword evidence="3" id="KW-1185">Reference proteome</keyword>
<dbReference type="OrthoDB" id="10313518at2759"/>
<protein>
    <submittedName>
        <fullName evidence="4">Cystatin domain-containing protein</fullName>
    </submittedName>
</protein>
<dbReference type="Proteomes" id="UP000268014">
    <property type="component" value="Unassembled WGS sequence"/>
</dbReference>
<dbReference type="OMA" id="CIKVISW"/>
<gene>
    <name evidence="2" type="ORF">HPLM_LOCUS20823</name>
</gene>
<name>A0A0N4X8Y9_HAEPC</name>
<dbReference type="Pfam" id="PF17619">
    <property type="entry name" value="SCVP"/>
    <property type="match status" value="1"/>
</dbReference>
<sequence>MKGLLFALVVITVIAVYQAIPPPKNLGNGKEHVRIVMASRFKKNGLEKEIKDYGSRLGTVKKVKAMSHMNHFDYKFDIYNADCIKVISWMKDVVKSTKDIVGAALNCDRKYGTFITKDATKTVDFKKKHII</sequence>
<feature type="signal peptide" evidence="1">
    <location>
        <begin position="1"/>
        <end position="19"/>
    </location>
</feature>
<dbReference type="WBParaSite" id="HPLM_0002083101-mRNA-1">
    <property type="protein sequence ID" value="HPLM_0002083101-mRNA-1"/>
    <property type="gene ID" value="HPLM_0002083101"/>
</dbReference>
<evidence type="ECO:0000313" key="2">
    <source>
        <dbReference type="EMBL" id="VDO86192.1"/>
    </source>
</evidence>
<dbReference type="InterPro" id="IPR035126">
    <property type="entry name" value="SCVP"/>
</dbReference>